<protein>
    <submittedName>
        <fullName evidence="4">VacJ-like lipoprotein</fullName>
    </submittedName>
</protein>
<dbReference type="GO" id="GO:0120010">
    <property type="term" value="P:intermembrane phospholipid transfer"/>
    <property type="evidence" value="ECO:0007669"/>
    <property type="project" value="TreeGrafter"/>
</dbReference>
<keyword evidence="5" id="KW-1185">Reference proteome</keyword>
<dbReference type="InterPro" id="IPR007428">
    <property type="entry name" value="MlaA"/>
</dbReference>
<dbReference type="PANTHER" id="PTHR30035:SF3">
    <property type="entry name" value="INTERMEMBRANE PHOSPHOLIPID TRANSPORT SYSTEM LIPOPROTEIN MLAA"/>
    <property type="match status" value="1"/>
</dbReference>
<evidence type="ECO:0000256" key="2">
    <source>
        <dbReference type="ARBA" id="ARBA00022729"/>
    </source>
</evidence>
<evidence type="ECO:0000256" key="1">
    <source>
        <dbReference type="ARBA" id="ARBA00010634"/>
    </source>
</evidence>
<dbReference type="AlphaFoldDB" id="G4QM16"/>
<reference evidence="4 5" key="1">
    <citation type="journal article" date="2011" name="J. Bacteriol.">
        <title>Complete genome sequence of seawater bacterium Glaciecola nitratireducens FR1064T.</title>
        <authorList>
            <person name="Bian F."/>
            <person name="Qin Q.L."/>
            <person name="Xie B.B."/>
            <person name="Shu Y.L."/>
            <person name="Zhang X.Y."/>
            <person name="Yu Y."/>
            <person name="Chen B."/>
            <person name="Chen X.L."/>
            <person name="Zhou B.C."/>
            <person name="Zhang Y.Z."/>
        </authorList>
    </citation>
    <scope>NUCLEOTIDE SEQUENCE [LARGE SCALE GENOMIC DNA]</scope>
    <source>
        <strain evidence="5">JCM 12485 / KCTC 12276 / FR1064</strain>
    </source>
</reference>
<dbReference type="PRINTS" id="PR01805">
    <property type="entry name" value="VACJLIPOPROT"/>
</dbReference>
<comment type="similarity">
    <text evidence="1">Belongs to the MlaA family.</text>
</comment>
<dbReference type="HOGENOM" id="CLU_059326_3_1_6"/>
<proteinExistence type="inferred from homology"/>
<dbReference type="PANTHER" id="PTHR30035">
    <property type="entry name" value="LIPOPROTEIN VACJ-RELATED"/>
    <property type="match status" value="1"/>
</dbReference>
<dbReference type="PROSITE" id="PS51257">
    <property type="entry name" value="PROKAR_LIPOPROTEIN"/>
    <property type="match status" value="1"/>
</dbReference>
<name>G4QM16_GLANF</name>
<accession>G4QM16</accession>
<feature type="chain" id="PRO_5003467603" evidence="3">
    <location>
        <begin position="25"/>
        <end position="274"/>
    </location>
</feature>
<dbReference type="Proteomes" id="UP000009282">
    <property type="component" value="Chromosome"/>
</dbReference>
<dbReference type="eggNOG" id="COG2853">
    <property type="taxonomic scope" value="Bacteria"/>
</dbReference>
<dbReference type="GO" id="GO:0016020">
    <property type="term" value="C:membrane"/>
    <property type="evidence" value="ECO:0007669"/>
    <property type="project" value="InterPro"/>
</dbReference>
<evidence type="ECO:0000256" key="3">
    <source>
        <dbReference type="SAM" id="SignalP"/>
    </source>
</evidence>
<dbReference type="RefSeq" id="WP_014109460.1">
    <property type="nucleotide sequence ID" value="NC_016041.1"/>
</dbReference>
<keyword evidence="4" id="KW-0449">Lipoprotein</keyword>
<sequence>MINQFKIIALIFALGLGGCASQSASEQAQLDNNQAAADVESTSAVEKDDNIDPFEPINRVFWDFNYEILDRFLVKPVTVAYITVTPQFVRTGLLNASENLSEPASAVNNLLQGKPVQSLTSVGRFLVNSTIGIVGLFDVATKMGLEEKEEDFGEVLGVWGVGTGPYLMLPALGPSDFRSFTGRVVDNVYWPTTVINDPYVIAANVVKIVEVRASLLDQEETLNRSLDRYLFVRDAYFQRLAFKVSDGKVRVKTEEELEEEEDDFSDFEDLLKDM</sequence>
<gene>
    <name evidence="4" type="primary">vacJ</name>
    <name evidence="4" type="ordered locus">GNIT_2490</name>
</gene>
<dbReference type="Pfam" id="PF04333">
    <property type="entry name" value="MlaA"/>
    <property type="match status" value="1"/>
</dbReference>
<dbReference type="EMBL" id="CP003060">
    <property type="protein sequence ID" value="AEP30587.1"/>
    <property type="molecule type" value="Genomic_DNA"/>
</dbReference>
<evidence type="ECO:0000313" key="5">
    <source>
        <dbReference type="Proteomes" id="UP000009282"/>
    </source>
</evidence>
<dbReference type="KEGG" id="gni:GNIT_2490"/>
<organism evidence="4 5">
    <name type="scientific">Glaciecola nitratireducens (strain JCM 12485 / KCTC 12276 / FR1064)</name>
    <dbReference type="NCBI Taxonomy" id="1085623"/>
    <lineage>
        <taxon>Bacteria</taxon>
        <taxon>Pseudomonadati</taxon>
        <taxon>Pseudomonadota</taxon>
        <taxon>Gammaproteobacteria</taxon>
        <taxon>Alteromonadales</taxon>
        <taxon>Alteromonadaceae</taxon>
        <taxon>Brumicola</taxon>
    </lineage>
</organism>
<feature type="signal peptide" evidence="3">
    <location>
        <begin position="1"/>
        <end position="24"/>
    </location>
</feature>
<keyword evidence="2 3" id="KW-0732">Signal</keyword>
<evidence type="ECO:0000313" key="4">
    <source>
        <dbReference type="EMBL" id="AEP30587.1"/>
    </source>
</evidence>
<dbReference type="STRING" id="1085623.GNIT_2490"/>